<evidence type="ECO:0000313" key="14">
    <source>
        <dbReference type="Proteomes" id="UP000315648"/>
    </source>
</evidence>
<dbReference type="InterPro" id="IPR006009">
    <property type="entry name" value="GlcNAc_MurG"/>
</dbReference>
<dbReference type="InterPro" id="IPR007235">
    <property type="entry name" value="Glyco_trans_28_C"/>
</dbReference>
<dbReference type="PANTHER" id="PTHR21015">
    <property type="entry name" value="UDP-N-ACETYLGLUCOSAMINE--N-ACETYLMURAMYL-(PENTAPEPTIDE) PYROPHOSPHORYL-UNDECAPRENOL N-ACETYLGLUCOSAMINE TRANSFERASE 1"/>
    <property type="match status" value="1"/>
</dbReference>
<dbReference type="AlphaFoldDB" id="A0A556QEJ2"/>
<name>A0A556QEJ2_9BACT</name>
<dbReference type="GO" id="GO:0051301">
    <property type="term" value="P:cell division"/>
    <property type="evidence" value="ECO:0007669"/>
    <property type="project" value="UniProtKB-KW"/>
</dbReference>
<dbReference type="GO" id="GO:0005886">
    <property type="term" value="C:plasma membrane"/>
    <property type="evidence" value="ECO:0007669"/>
    <property type="project" value="UniProtKB-SubCell"/>
</dbReference>
<evidence type="ECO:0000256" key="1">
    <source>
        <dbReference type="ARBA" id="ARBA00022475"/>
    </source>
</evidence>
<comment type="catalytic activity">
    <reaction evidence="10">
        <text>di-trans,octa-cis-undecaprenyl diphospho-N-acetyl-alpha-D-muramoyl-L-alanyl-D-glutamyl-meso-2,6-diaminopimeloyl-D-alanyl-D-alanine + UDP-N-acetyl-alpha-D-glucosamine = di-trans,octa-cis-undecaprenyl diphospho-[N-acetyl-alpha-D-glucosaminyl-(1-&gt;4)]-N-acetyl-alpha-D-muramoyl-L-alanyl-D-glutamyl-meso-2,6-diaminopimeloyl-D-alanyl-D-alanine + UDP + H(+)</text>
        <dbReference type="Rhea" id="RHEA:31227"/>
        <dbReference type="ChEBI" id="CHEBI:15378"/>
        <dbReference type="ChEBI" id="CHEBI:57705"/>
        <dbReference type="ChEBI" id="CHEBI:58223"/>
        <dbReference type="ChEBI" id="CHEBI:61387"/>
        <dbReference type="ChEBI" id="CHEBI:61388"/>
        <dbReference type="EC" id="2.4.1.227"/>
    </reaction>
</comment>
<feature type="binding site" evidence="10">
    <location>
        <begin position="28"/>
        <end position="30"/>
    </location>
    <ligand>
        <name>UDP-N-acetyl-alpha-D-glucosamine</name>
        <dbReference type="ChEBI" id="CHEBI:57705"/>
    </ligand>
</feature>
<proteinExistence type="inferred from homology"/>
<comment type="subcellular location">
    <subcellularLocation>
        <location evidence="10">Cell membrane</location>
        <topology evidence="10">Peripheral membrane protein</topology>
        <orientation evidence="10">Cytoplasmic side</orientation>
    </subcellularLocation>
</comment>
<dbReference type="SUPFAM" id="SSF53756">
    <property type="entry name" value="UDP-Glycosyltransferase/glycogen phosphorylase"/>
    <property type="match status" value="1"/>
</dbReference>
<feature type="binding site" evidence="10">
    <location>
        <position position="140"/>
    </location>
    <ligand>
        <name>UDP-N-acetyl-alpha-D-glucosamine</name>
        <dbReference type="ChEBI" id="CHEBI:57705"/>
    </ligand>
</feature>
<evidence type="ECO:0000256" key="2">
    <source>
        <dbReference type="ARBA" id="ARBA00022618"/>
    </source>
</evidence>
<evidence type="ECO:0000256" key="4">
    <source>
        <dbReference type="ARBA" id="ARBA00022679"/>
    </source>
</evidence>
<dbReference type="GO" id="GO:0051991">
    <property type="term" value="F:UDP-N-acetyl-D-glucosamine:N-acetylmuramoyl-L-alanyl-D-glutamyl-meso-2,6-diaminopimelyl-D-alanyl-D-alanine-diphosphoundecaprenol 4-beta-N-acetylglucosaminlytransferase activity"/>
    <property type="evidence" value="ECO:0007669"/>
    <property type="project" value="RHEA"/>
</dbReference>
<evidence type="ECO:0000256" key="5">
    <source>
        <dbReference type="ARBA" id="ARBA00022960"/>
    </source>
</evidence>
<dbReference type="UniPathway" id="UPA00219"/>
<keyword evidence="5 10" id="KW-0133">Cell shape</keyword>
<dbReference type="OrthoDB" id="9808936at2"/>
<accession>A0A556QEJ2</accession>
<evidence type="ECO:0000256" key="6">
    <source>
        <dbReference type="ARBA" id="ARBA00022984"/>
    </source>
</evidence>
<dbReference type="GO" id="GO:0071555">
    <property type="term" value="P:cell wall organization"/>
    <property type="evidence" value="ECO:0007669"/>
    <property type="project" value="UniProtKB-KW"/>
</dbReference>
<feature type="domain" description="Glycosyltransferase family 28 N-terminal" evidence="11">
    <location>
        <begin position="22"/>
        <end position="158"/>
    </location>
</feature>
<dbReference type="Proteomes" id="UP000315648">
    <property type="component" value="Unassembled WGS sequence"/>
</dbReference>
<feature type="binding site" evidence="10">
    <location>
        <position position="181"/>
    </location>
    <ligand>
        <name>UDP-N-acetyl-alpha-D-glucosamine</name>
        <dbReference type="ChEBI" id="CHEBI:57705"/>
    </ligand>
</feature>
<evidence type="ECO:0000256" key="7">
    <source>
        <dbReference type="ARBA" id="ARBA00023136"/>
    </source>
</evidence>
<organism evidence="13 14">
    <name type="scientific">Rariglobus hedericola</name>
    <dbReference type="NCBI Taxonomy" id="2597822"/>
    <lineage>
        <taxon>Bacteria</taxon>
        <taxon>Pseudomonadati</taxon>
        <taxon>Verrucomicrobiota</taxon>
        <taxon>Opitutia</taxon>
        <taxon>Opitutales</taxon>
        <taxon>Opitutaceae</taxon>
        <taxon>Rariglobus</taxon>
    </lineage>
</organism>
<feature type="binding site" evidence="10">
    <location>
        <position position="211"/>
    </location>
    <ligand>
        <name>UDP-N-acetyl-alpha-D-glucosamine</name>
        <dbReference type="ChEBI" id="CHEBI:57705"/>
    </ligand>
</feature>
<dbReference type="Gene3D" id="3.40.50.2000">
    <property type="entry name" value="Glycogen Phosphorylase B"/>
    <property type="match status" value="2"/>
</dbReference>
<keyword evidence="2 10" id="KW-0132">Cell division</keyword>
<evidence type="ECO:0000256" key="3">
    <source>
        <dbReference type="ARBA" id="ARBA00022676"/>
    </source>
</evidence>
<keyword evidence="3 10" id="KW-0328">Glycosyltransferase</keyword>
<feature type="domain" description="Glycosyl transferase family 28 C-terminal" evidence="12">
    <location>
        <begin position="204"/>
        <end position="347"/>
    </location>
</feature>
<feature type="binding site" evidence="10">
    <location>
        <position position="312"/>
    </location>
    <ligand>
        <name>UDP-N-acetyl-alpha-D-glucosamine</name>
        <dbReference type="ChEBI" id="CHEBI:57705"/>
    </ligand>
</feature>
<comment type="similarity">
    <text evidence="10">Belongs to the glycosyltransferase 28 family. MurG subfamily.</text>
</comment>
<evidence type="ECO:0000256" key="9">
    <source>
        <dbReference type="ARBA" id="ARBA00023316"/>
    </source>
</evidence>
<evidence type="ECO:0000259" key="11">
    <source>
        <dbReference type="Pfam" id="PF03033"/>
    </source>
</evidence>
<dbReference type="EMBL" id="VMBG01000004">
    <property type="protein sequence ID" value="TSJ75065.1"/>
    <property type="molecule type" value="Genomic_DNA"/>
</dbReference>
<gene>
    <name evidence="10" type="primary">murG</name>
    <name evidence="13" type="ORF">FPL22_16840</name>
</gene>
<dbReference type="InterPro" id="IPR004276">
    <property type="entry name" value="GlycoTrans_28_N"/>
</dbReference>
<keyword evidence="4 10" id="KW-0808">Transferase</keyword>
<reference evidence="13 14" key="1">
    <citation type="submission" date="2019-07" db="EMBL/GenBank/DDBJ databases">
        <title>Description of 53C-WASEF.</title>
        <authorList>
            <person name="Pitt A."/>
            <person name="Hahn M.W."/>
        </authorList>
    </citation>
    <scope>NUCLEOTIDE SEQUENCE [LARGE SCALE GENOMIC DNA]</scope>
    <source>
        <strain evidence="13 14">53C-WASEF</strain>
    </source>
</reference>
<dbReference type="GO" id="GO:0009252">
    <property type="term" value="P:peptidoglycan biosynthetic process"/>
    <property type="evidence" value="ECO:0007669"/>
    <property type="project" value="UniProtKB-UniRule"/>
</dbReference>
<dbReference type="HAMAP" id="MF_00033">
    <property type="entry name" value="MurG"/>
    <property type="match status" value="1"/>
</dbReference>
<evidence type="ECO:0000256" key="8">
    <source>
        <dbReference type="ARBA" id="ARBA00023306"/>
    </source>
</evidence>
<comment type="function">
    <text evidence="10">Cell wall formation. Catalyzes the transfer of a GlcNAc subunit on undecaprenyl-pyrophosphoryl-MurNAc-pentapeptide (lipid intermediate I) to form undecaprenyl-pyrophosphoryl-MurNAc-(pentapeptide)GlcNAc (lipid intermediate II).</text>
</comment>
<dbReference type="EC" id="2.4.1.227" evidence="10"/>
<comment type="pathway">
    <text evidence="10">Cell wall biogenesis; peptidoglycan biosynthesis.</text>
</comment>
<dbReference type="CDD" id="cd03785">
    <property type="entry name" value="GT28_MurG"/>
    <property type="match status" value="1"/>
</dbReference>
<evidence type="ECO:0000259" key="12">
    <source>
        <dbReference type="Pfam" id="PF04101"/>
    </source>
</evidence>
<keyword evidence="7 10" id="KW-0472">Membrane</keyword>
<keyword evidence="14" id="KW-1185">Reference proteome</keyword>
<evidence type="ECO:0000313" key="13">
    <source>
        <dbReference type="EMBL" id="TSJ75065.1"/>
    </source>
</evidence>
<dbReference type="PANTHER" id="PTHR21015:SF22">
    <property type="entry name" value="GLYCOSYLTRANSFERASE"/>
    <property type="match status" value="1"/>
</dbReference>
<keyword evidence="6 10" id="KW-0573">Peptidoglycan synthesis</keyword>
<evidence type="ECO:0000256" key="10">
    <source>
        <dbReference type="HAMAP-Rule" id="MF_00033"/>
    </source>
</evidence>
<keyword evidence="9 10" id="KW-0961">Cell wall biogenesis/degradation</keyword>
<dbReference type="Pfam" id="PF04101">
    <property type="entry name" value="Glyco_tran_28_C"/>
    <property type="match status" value="1"/>
</dbReference>
<protein>
    <recommendedName>
        <fullName evidence="10">UDP-N-acetylglucosamine--N-acetylmuramyl-(pentapeptide) pyrophosphoryl-undecaprenol N-acetylglucosamine transferase</fullName>
        <ecNumber evidence="10">2.4.1.227</ecNumber>
    </recommendedName>
    <alternativeName>
        <fullName evidence="10">Undecaprenyl-PP-MurNAc-pentapeptide-UDPGlcNAc GlcNAc transferase</fullName>
    </alternativeName>
</protein>
<sequence length="384" mass="41121">MVAHRARLRPAVDGGTFLSTYLISCGGTGGHLSPGIALAEGLASRGHKATLLISQKRVDARLIEKYPDLNFVPIPGAPFTLQPGGFVKFIVSQTKGFFVSMKLVRTLKPAGIVGFGGFTTAAIIVAGRLRGVPVALHEANRVPGRAIRTLARFSRRVYLPPGINLPGLREGVIRHAGLPVRREITRLPREEACRLLGLDPSKKVLSIFGGSQGATVLNDWARRELPQLALEGIQLYCVTGLGKGMAEVQTLTAADRSKVTAVFSPFCDQVAALLSASDLVIGRAGAGSIAELIRCETPAIVLPYPHAADDHQRANAVWFEQQGAGLVIEQTKLPELTAAVFSLLRDDARRQSIRAHLNRLDHEATLTLILDDLENLNAGAKPAA</sequence>
<dbReference type="GO" id="GO:0008360">
    <property type="term" value="P:regulation of cell shape"/>
    <property type="evidence" value="ECO:0007669"/>
    <property type="project" value="UniProtKB-KW"/>
</dbReference>
<dbReference type="Pfam" id="PF03033">
    <property type="entry name" value="Glyco_transf_28"/>
    <property type="match status" value="1"/>
</dbReference>
<keyword evidence="8 10" id="KW-0131">Cell cycle</keyword>
<comment type="caution">
    <text evidence="13">The sequence shown here is derived from an EMBL/GenBank/DDBJ whole genome shotgun (WGS) entry which is preliminary data.</text>
</comment>
<keyword evidence="1 10" id="KW-1003">Cell membrane</keyword>
<dbReference type="GO" id="GO:0050511">
    <property type="term" value="F:undecaprenyldiphospho-muramoylpentapeptide beta-N-acetylglucosaminyltransferase activity"/>
    <property type="evidence" value="ECO:0007669"/>
    <property type="project" value="UniProtKB-UniRule"/>
</dbReference>
<comment type="caution">
    <text evidence="10">Lacks conserved residue(s) required for the propagation of feature annotation.</text>
</comment>
<dbReference type="GO" id="GO:0005975">
    <property type="term" value="P:carbohydrate metabolic process"/>
    <property type="evidence" value="ECO:0007669"/>
    <property type="project" value="InterPro"/>
</dbReference>